<keyword evidence="5" id="KW-0479">Metal-binding</keyword>
<evidence type="ECO:0000256" key="2">
    <source>
        <dbReference type="ARBA" id="ARBA00005128"/>
    </source>
</evidence>
<comment type="cofactor">
    <cofactor evidence="1">
        <name>Mg(2+)</name>
        <dbReference type="ChEBI" id="CHEBI:18420"/>
    </cofactor>
</comment>
<comment type="pathway">
    <text evidence="2">Isoprenoid biosynthesis.</text>
</comment>
<dbReference type="GO" id="GO:0046872">
    <property type="term" value="F:metal ion binding"/>
    <property type="evidence" value="ECO:0007669"/>
    <property type="project" value="UniProtKB-KW"/>
</dbReference>
<accession>A0A5N0EJ78</accession>
<dbReference type="GO" id="GO:0008299">
    <property type="term" value="P:isoprenoid biosynthetic process"/>
    <property type="evidence" value="ECO:0007669"/>
    <property type="project" value="InterPro"/>
</dbReference>
<evidence type="ECO:0000256" key="1">
    <source>
        <dbReference type="ARBA" id="ARBA00001946"/>
    </source>
</evidence>
<dbReference type="SFLD" id="SFLDG01017">
    <property type="entry name" value="Polyprenyl_Transferase_Like"/>
    <property type="match status" value="1"/>
</dbReference>
<proteinExistence type="inferred from homology"/>
<dbReference type="Proteomes" id="UP000323876">
    <property type="component" value="Unassembled WGS sequence"/>
</dbReference>
<dbReference type="InterPro" id="IPR008949">
    <property type="entry name" value="Isoprenoid_synthase_dom_sf"/>
</dbReference>
<dbReference type="CDD" id="cd00685">
    <property type="entry name" value="Trans_IPPS_HT"/>
    <property type="match status" value="1"/>
</dbReference>
<keyword evidence="6" id="KW-0460">Magnesium</keyword>
<comment type="caution">
    <text evidence="8">The sequence shown here is derived from an EMBL/GenBank/DDBJ whole genome shotgun (WGS) entry which is preliminary data.</text>
</comment>
<comment type="similarity">
    <text evidence="3 7">Belongs to the FPP/GGPP synthase family.</text>
</comment>
<organism evidence="8 9">
    <name type="scientific">Nocardia colli</name>
    <dbReference type="NCBI Taxonomy" id="2545717"/>
    <lineage>
        <taxon>Bacteria</taxon>
        <taxon>Bacillati</taxon>
        <taxon>Actinomycetota</taxon>
        <taxon>Actinomycetes</taxon>
        <taxon>Mycobacteriales</taxon>
        <taxon>Nocardiaceae</taxon>
        <taxon>Nocardia</taxon>
    </lineage>
</organism>
<sequence>MPAPLSSRICPPRPHRVSDAARLVRHRTFHRTERQLALPGRPALPSIAIEEQGERFSMAQSHMYSHTADRTIRPGNPAALDTENFSKDEVMMPTARSAPAIATAMAGDRAATDAVIHEFLENKAASAQAPTLLLFVDLLREFLDGGKRLRPLLCCCGWRAAGGRGDHASVIRIAASLELFHTFGLIHDDVMDASDTRRGRPTVHRRMASAVPARSDERFGVNTAILTGDLAFGWSYELLHDAGLPPAVADTLWQALDRMRTDTLVGQYLDLLHTGSCDADIAAALTIARFKTGKYTVEHPLRLGAIVAGATPEVLSACSAFGIPLGEAFQLRDDLLGVFGDPARTGKADVDDLRDGKPTALLAAARTRSTDFQRHRLDAIVGNPSITDTEAAEAREIIRDTGAVEYVEELIAQRLALSSSVVESGVFDTDGAEYLRYVASLATRRDN</sequence>
<keyword evidence="9" id="KW-1185">Reference proteome</keyword>
<dbReference type="Pfam" id="PF00348">
    <property type="entry name" value="polyprenyl_synt"/>
    <property type="match status" value="1"/>
</dbReference>
<dbReference type="SUPFAM" id="SSF48576">
    <property type="entry name" value="Terpenoid synthases"/>
    <property type="match status" value="1"/>
</dbReference>
<dbReference type="EMBL" id="VXLC01000003">
    <property type="protein sequence ID" value="KAA8889448.1"/>
    <property type="molecule type" value="Genomic_DNA"/>
</dbReference>
<evidence type="ECO:0000256" key="6">
    <source>
        <dbReference type="ARBA" id="ARBA00022842"/>
    </source>
</evidence>
<dbReference type="PANTHER" id="PTHR12001:SF85">
    <property type="entry name" value="SHORT CHAIN ISOPRENYL DIPHOSPHATE SYNTHASE"/>
    <property type="match status" value="1"/>
</dbReference>
<dbReference type="SFLD" id="SFLDS00005">
    <property type="entry name" value="Isoprenoid_Synthase_Type_I"/>
    <property type="match status" value="1"/>
</dbReference>
<name>A0A5N0EJ78_9NOCA</name>
<evidence type="ECO:0000313" key="8">
    <source>
        <dbReference type="EMBL" id="KAA8889448.1"/>
    </source>
</evidence>
<keyword evidence="4 7" id="KW-0808">Transferase</keyword>
<dbReference type="PANTHER" id="PTHR12001">
    <property type="entry name" value="GERANYLGERANYL PYROPHOSPHATE SYNTHASE"/>
    <property type="match status" value="1"/>
</dbReference>
<evidence type="ECO:0000256" key="4">
    <source>
        <dbReference type="ARBA" id="ARBA00022679"/>
    </source>
</evidence>
<dbReference type="PROSITE" id="PS00723">
    <property type="entry name" value="POLYPRENYL_SYNTHASE_1"/>
    <property type="match status" value="1"/>
</dbReference>
<reference evidence="8 9" key="1">
    <citation type="submission" date="2019-09" db="EMBL/GenBank/DDBJ databases">
        <authorList>
            <person name="Wang X."/>
        </authorList>
    </citation>
    <scope>NUCLEOTIDE SEQUENCE [LARGE SCALE GENOMIC DNA]</scope>
    <source>
        <strain evidence="8 9">CICC 11023</strain>
    </source>
</reference>
<dbReference type="Gene3D" id="1.10.600.10">
    <property type="entry name" value="Farnesyl Diphosphate Synthase"/>
    <property type="match status" value="1"/>
</dbReference>
<evidence type="ECO:0000256" key="5">
    <source>
        <dbReference type="ARBA" id="ARBA00022723"/>
    </source>
</evidence>
<dbReference type="GO" id="GO:0004659">
    <property type="term" value="F:prenyltransferase activity"/>
    <property type="evidence" value="ECO:0007669"/>
    <property type="project" value="InterPro"/>
</dbReference>
<dbReference type="PROSITE" id="PS00444">
    <property type="entry name" value="POLYPRENYL_SYNTHASE_2"/>
    <property type="match status" value="1"/>
</dbReference>
<protein>
    <submittedName>
        <fullName evidence="8">Polyprenyl synthetase family protein</fullName>
    </submittedName>
</protein>
<dbReference type="InterPro" id="IPR000092">
    <property type="entry name" value="Polyprenyl_synt"/>
</dbReference>
<gene>
    <name evidence="8" type="ORF">F3087_11020</name>
</gene>
<dbReference type="InterPro" id="IPR033749">
    <property type="entry name" value="Polyprenyl_synt_CS"/>
</dbReference>
<dbReference type="OrthoDB" id="4497239at2"/>
<evidence type="ECO:0000256" key="7">
    <source>
        <dbReference type="RuleBase" id="RU004466"/>
    </source>
</evidence>
<dbReference type="AlphaFoldDB" id="A0A5N0EJ78"/>
<evidence type="ECO:0000256" key="3">
    <source>
        <dbReference type="ARBA" id="ARBA00006706"/>
    </source>
</evidence>
<evidence type="ECO:0000313" key="9">
    <source>
        <dbReference type="Proteomes" id="UP000323876"/>
    </source>
</evidence>